<name>A0A381V9H3_9ZZZZ</name>
<dbReference type="InterPro" id="IPR009057">
    <property type="entry name" value="Homeodomain-like_sf"/>
</dbReference>
<dbReference type="PRINTS" id="PR00455">
    <property type="entry name" value="HTHTETR"/>
</dbReference>
<dbReference type="GO" id="GO:0003677">
    <property type="term" value="F:DNA binding"/>
    <property type="evidence" value="ECO:0007669"/>
    <property type="project" value="UniProtKB-KW"/>
</dbReference>
<dbReference type="EMBL" id="UINC01008204">
    <property type="protein sequence ID" value="SVA36970.1"/>
    <property type="molecule type" value="Genomic_DNA"/>
</dbReference>
<dbReference type="PROSITE" id="PS50977">
    <property type="entry name" value="HTH_TETR_2"/>
    <property type="match status" value="1"/>
</dbReference>
<dbReference type="Pfam" id="PF00440">
    <property type="entry name" value="TetR_N"/>
    <property type="match status" value="1"/>
</dbReference>
<keyword evidence="1" id="KW-0238">DNA-binding</keyword>
<accession>A0A381V9H3</accession>
<feature type="non-terminal residue" evidence="3">
    <location>
        <position position="102"/>
    </location>
</feature>
<feature type="domain" description="HTH tetR-type" evidence="2">
    <location>
        <begin position="17"/>
        <end position="77"/>
    </location>
</feature>
<protein>
    <recommendedName>
        <fullName evidence="2">HTH tetR-type domain-containing protein</fullName>
    </recommendedName>
</protein>
<reference evidence="3" key="1">
    <citation type="submission" date="2018-05" db="EMBL/GenBank/DDBJ databases">
        <authorList>
            <person name="Lanie J.A."/>
            <person name="Ng W.-L."/>
            <person name="Kazmierczak K.M."/>
            <person name="Andrzejewski T.M."/>
            <person name="Davidsen T.M."/>
            <person name="Wayne K.J."/>
            <person name="Tettelin H."/>
            <person name="Glass J.I."/>
            <person name="Rusch D."/>
            <person name="Podicherti R."/>
            <person name="Tsui H.-C.T."/>
            <person name="Winkler M.E."/>
        </authorList>
    </citation>
    <scope>NUCLEOTIDE SEQUENCE</scope>
</reference>
<sequence>MSTASYLPKSPKQKRSKKRYENILDAAEKIILEKGIKNLSFKNIAFKAKMQRPSLYKLFPNTLSILHALKDRHFNKIIATYERNTLDSKNMSKEWHINLFID</sequence>
<proteinExistence type="predicted"/>
<evidence type="ECO:0000256" key="1">
    <source>
        <dbReference type="ARBA" id="ARBA00023125"/>
    </source>
</evidence>
<gene>
    <name evidence="3" type="ORF">METZ01_LOCUS89824</name>
</gene>
<evidence type="ECO:0000313" key="3">
    <source>
        <dbReference type="EMBL" id="SVA36970.1"/>
    </source>
</evidence>
<dbReference type="SUPFAM" id="SSF46689">
    <property type="entry name" value="Homeodomain-like"/>
    <property type="match status" value="1"/>
</dbReference>
<dbReference type="AlphaFoldDB" id="A0A381V9H3"/>
<dbReference type="Gene3D" id="1.10.357.10">
    <property type="entry name" value="Tetracycline Repressor, domain 2"/>
    <property type="match status" value="1"/>
</dbReference>
<evidence type="ECO:0000259" key="2">
    <source>
        <dbReference type="PROSITE" id="PS50977"/>
    </source>
</evidence>
<dbReference type="InterPro" id="IPR001647">
    <property type="entry name" value="HTH_TetR"/>
</dbReference>
<organism evidence="3">
    <name type="scientific">marine metagenome</name>
    <dbReference type="NCBI Taxonomy" id="408172"/>
    <lineage>
        <taxon>unclassified sequences</taxon>
        <taxon>metagenomes</taxon>
        <taxon>ecological metagenomes</taxon>
    </lineage>
</organism>